<dbReference type="InterPro" id="IPR053273">
    <property type="entry name" value="CST_Regulator"/>
</dbReference>
<name>A0A9Q1K240_9CARY</name>
<comment type="caution">
    <text evidence="1">The sequence shown here is derived from an EMBL/GenBank/DDBJ whole genome shotgun (WGS) entry which is preliminary data.</text>
</comment>
<proteinExistence type="predicted"/>
<dbReference type="AlphaFoldDB" id="A0A9Q1K240"/>
<dbReference type="PANTHER" id="PTHR34659:SF1">
    <property type="entry name" value="PROTEIN EGT2"/>
    <property type="match status" value="1"/>
</dbReference>
<dbReference type="EMBL" id="JAKOGI010000431">
    <property type="protein sequence ID" value="KAJ8435114.1"/>
    <property type="molecule type" value="Genomic_DNA"/>
</dbReference>
<evidence type="ECO:0000313" key="2">
    <source>
        <dbReference type="Proteomes" id="UP001153076"/>
    </source>
</evidence>
<keyword evidence="2" id="KW-1185">Reference proteome</keyword>
<dbReference type="Proteomes" id="UP001153076">
    <property type="component" value="Unassembled WGS sequence"/>
</dbReference>
<dbReference type="OrthoDB" id="778244at2759"/>
<organism evidence="1 2">
    <name type="scientific">Carnegiea gigantea</name>
    <dbReference type="NCBI Taxonomy" id="171969"/>
    <lineage>
        <taxon>Eukaryota</taxon>
        <taxon>Viridiplantae</taxon>
        <taxon>Streptophyta</taxon>
        <taxon>Embryophyta</taxon>
        <taxon>Tracheophyta</taxon>
        <taxon>Spermatophyta</taxon>
        <taxon>Magnoliopsida</taxon>
        <taxon>eudicotyledons</taxon>
        <taxon>Gunneridae</taxon>
        <taxon>Pentapetalae</taxon>
        <taxon>Caryophyllales</taxon>
        <taxon>Cactineae</taxon>
        <taxon>Cactaceae</taxon>
        <taxon>Cactoideae</taxon>
        <taxon>Echinocereeae</taxon>
        <taxon>Carnegiea</taxon>
    </lineage>
</organism>
<reference evidence="1" key="1">
    <citation type="submission" date="2022-04" db="EMBL/GenBank/DDBJ databases">
        <title>Carnegiea gigantea Genome sequencing and assembly v2.</title>
        <authorList>
            <person name="Copetti D."/>
            <person name="Sanderson M.J."/>
            <person name="Burquez A."/>
            <person name="Wojciechowski M.F."/>
        </authorList>
    </citation>
    <scope>NUCLEOTIDE SEQUENCE</scope>
    <source>
        <strain evidence="1">SGP5-SGP5p</strain>
        <tissue evidence="1">Aerial part</tissue>
    </source>
</reference>
<sequence length="352" mass="39255">MFCDGQDTVKYVENQMRTVGASVKRFYSDVMEDLLPPSSLDPMKEEHSSIVEKTKVENEGDSVNSITEQMMRDSDSLANGVNTINHWTSSPVCSVNKPYEPTFRNSVEEQCADKNLESQFAENNLSNLHSYLPKDLDDRKDPDQNSPDIARLNTFVKSDPAEELTCSEVFSKIDEPLSELRGDSSKLTSVLEVNESQDGLGILEDMTDGSAVAAAESKTTISSSRDISANMDETSIPSLASEIANVDAGNRGVLDSKQFDKMKLGESCVLVEKSEHPFKLSLADERKLKSYKKKIRDVFSPRRWSKGKQDQEQLAVSYEEQTANKLIATSVKHAGVSDSRQHEPLELEWELL</sequence>
<dbReference type="PANTHER" id="PTHR34659">
    <property type="entry name" value="BNAA05G11610D PROTEIN"/>
    <property type="match status" value="1"/>
</dbReference>
<protein>
    <submittedName>
        <fullName evidence="1">Uncharacterized protein</fullName>
    </submittedName>
</protein>
<evidence type="ECO:0000313" key="1">
    <source>
        <dbReference type="EMBL" id="KAJ8435114.1"/>
    </source>
</evidence>
<gene>
    <name evidence="1" type="ORF">Cgig2_020757</name>
</gene>
<accession>A0A9Q1K240</accession>